<keyword evidence="4" id="KW-0378">Hydrolase</keyword>
<dbReference type="Pfam" id="PF03009">
    <property type="entry name" value="GDPD"/>
    <property type="match status" value="2"/>
</dbReference>
<evidence type="ECO:0000256" key="8">
    <source>
        <dbReference type="SAM" id="SignalP"/>
    </source>
</evidence>
<dbReference type="RefSeq" id="XP_027331273.1">
    <property type="nucleotide sequence ID" value="XM_027475472.1"/>
</dbReference>
<evidence type="ECO:0000313" key="11">
    <source>
        <dbReference type="RefSeq" id="XP_027331273.1"/>
    </source>
</evidence>
<dbReference type="GeneID" id="113846814"/>
<dbReference type="PANTHER" id="PTHR43620:SF17">
    <property type="entry name" value="GLYCEROPHOSPHODIESTER PHOSPHODIESTERASE"/>
    <property type="match status" value="1"/>
</dbReference>
<dbReference type="OrthoDB" id="1058301at2759"/>
<gene>
    <name evidence="11" type="primary">LOC113846814</name>
</gene>
<evidence type="ECO:0000256" key="2">
    <source>
        <dbReference type="ARBA" id="ARBA00022729"/>
    </source>
</evidence>
<proteinExistence type="predicted"/>
<evidence type="ECO:0000256" key="5">
    <source>
        <dbReference type="ARBA" id="ARBA00023180"/>
    </source>
</evidence>
<name>A0A8B8JKQ9_ABRPR</name>
<reference evidence="10" key="1">
    <citation type="journal article" date="2019" name="Toxins">
        <title>Detection of Abrin-Like and Prepropulchellin-Like Toxin Genes and Transcripts Using Whole Genome Sequencing and Full-Length Transcript Sequencing of Abrus precatorius.</title>
        <authorList>
            <person name="Hovde B.T."/>
            <person name="Daligault H.E."/>
            <person name="Hanschen E.R."/>
            <person name="Kunde Y.A."/>
            <person name="Johnson M.B."/>
            <person name="Starkenburg S.R."/>
            <person name="Johnson S.L."/>
        </authorList>
    </citation>
    <scope>NUCLEOTIDE SEQUENCE [LARGE SCALE GENOMIC DNA]</scope>
</reference>
<keyword evidence="10" id="KW-1185">Reference proteome</keyword>
<keyword evidence="5" id="KW-0325">Glycoprotein</keyword>
<protein>
    <recommendedName>
        <fullName evidence="1">glycerophosphodiester phosphodiesterase</fullName>
        <ecNumber evidence="1">3.1.4.46</ecNumber>
    </recommendedName>
</protein>
<dbReference type="InterPro" id="IPR030395">
    <property type="entry name" value="GP_PDE_dom"/>
</dbReference>
<comment type="catalytic activity">
    <reaction evidence="6">
        <text>a sn-glycero-3-phosphodiester + H2O = an alcohol + sn-glycerol 3-phosphate + H(+)</text>
        <dbReference type="Rhea" id="RHEA:12969"/>
        <dbReference type="ChEBI" id="CHEBI:15377"/>
        <dbReference type="ChEBI" id="CHEBI:15378"/>
        <dbReference type="ChEBI" id="CHEBI:30879"/>
        <dbReference type="ChEBI" id="CHEBI:57597"/>
        <dbReference type="ChEBI" id="CHEBI:83408"/>
        <dbReference type="EC" id="3.1.4.46"/>
    </reaction>
</comment>
<evidence type="ECO:0000256" key="3">
    <source>
        <dbReference type="ARBA" id="ARBA00022798"/>
    </source>
</evidence>
<feature type="chain" id="PRO_5034396454" description="glycerophosphodiester phosphodiesterase" evidence="8">
    <location>
        <begin position="29"/>
        <end position="718"/>
    </location>
</feature>
<reference evidence="11" key="2">
    <citation type="submission" date="2025-08" db="UniProtKB">
        <authorList>
            <consortium name="RefSeq"/>
        </authorList>
    </citation>
    <scope>IDENTIFICATION</scope>
    <source>
        <tissue evidence="11">Young leaves</tissue>
    </source>
</reference>
<dbReference type="KEGG" id="aprc:113846814"/>
<accession>A0A8B8JKQ9</accession>
<dbReference type="FunFam" id="3.20.20.190:FF:000013">
    <property type="entry name" value="Glycerophosphodiester phosphodiesterase GDPDL3"/>
    <property type="match status" value="1"/>
</dbReference>
<dbReference type="SUPFAM" id="SSF51695">
    <property type="entry name" value="PLC-like phosphodiesterases"/>
    <property type="match status" value="2"/>
</dbReference>
<organism evidence="10 11">
    <name type="scientific">Abrus precatorius</name>
    <name type="common">Indian licorice</name>
    <name type="synonym">Glycine abrus</name>
    <dbReference type="NCBI Taxonomy" id="3816"/>
    <lineage>
        <taxon>Eukaryota</taxon>
        <taxon>Viridiplantae</taxon>
        <taxon>Streptophyta</taxon>
        <taxon>Embryophyta</taxon>
        <taxon>Tracheophyta</taxon>
        <taxon>Spermatophyta</taxon>
        <taxon>Magnoliopsida</taxon>
        <taxon>eudicotyledons</taxon>
        <taxon>Gunneridae</taxon>
        <taxon>Pentapetalae</taxon>
        <taxon>rosids</taxon>
        <taxon>fabids</taxon>
        <taxon>Fabales</taxon>
        <taxon>Fabaceae</taxon>
        <taxon>Papilionoideae</taxon>
        <taxon>50 kb inversion clade</taxon>
        <taxon>NPAAA clade</taxon>
        <taxon>indigoferoid/millettioid clade</taxon>
        <taxon>Abreae</taxon>
        <taxon>Abrus</taxon>
    </lineage>
</organism>
<feature type="region of interest" description="Disordered" evidence="7">
    <location>
        <begin position="694"/>
        <end position="718"/>
    </location>
</feature>
<evidence type="ECO:0000313" key="10">
    <source>
        <dbReference type="Proteomes" id="UP000694853"/>
    </source>
</evidence>
<evidence type="ECO:0000259" key="9">
    <source>
        <dbReference type="PROSITE" id="PS51704"/>
    </source>
</evidence>
<evidence type="ECO:0000256" key="6">
    <source>
        <dbReference type="ARBA" id="ARBA00047512"/>
    </source>
</evidence>
<dbReference type="PANTHER" id="PTHR43620">
    <property type="entry name" value="GLYCEROPHOSPHORYL DIESTER PHOSPHODIESTERASE"/>
    <property type="match status" value="1"/>
</dbReference>
<dbReference type="InterPro" id="IPR017946">
    <property type="entry name" value="PLC-like_Pdiesterase_TIM-brl"/>
</dbReference>
<sequence length="718" mass="79941">MKTMCYFRPLFPLLALLIIHSLVAVVSSKGAGTRTVWKTLRGSPPLVIARGGFSGIFPDSSSDAYNLALNTSVPNVILWCDLQLTKDEAGICFPDLKLDNATDISFMYPARAKSYLVNGVPTKGWFSIDYNLTELTGVSLMQGVYTRSYSFDGNKYHILTVEEVIKLVKSPSVGLWLNVQNDAFTKERKLSTERYLLSLPTKVSYISSPDVAFLSRIKSVVRPRTTKLVFRFLEKNETEPATHQTYGSLLKNLKYIKTFSSGILVPKDYIWPVDHHLYLQPHTSLVSDAHREGLQVFVSDLVNDVPFSYNFSYDPLAECLSYIDNDEFSVDGVLSDFPITPSAAINCFHGLEKNATKQVETLVISKYGASGDYPACTDLAYKHAISDGADILDCPVQMSKDAIPFCLSSIDLTESTTVAKSKFRNLTTTIPEIKSGSGIYAFNLTWNEIKTLTPSILNPYEKFRLLRNPKFRNQGTFLNLSDFLSLTKGQTTGLLISIENAEKQGLSMITNVVLDALQKADYDKPGPQKIMIQSTHSSVLKIFKERTKYERVYKVDENIGDALDSAVVDIKAFADSVVIGKESVLPLTSTFLVNYTHTIARLKSFNLSVYVETFSNEFVSQAWDYYADAFVEINSFVMGAKVNGIITDFPKTADRYRKNRCLKQGNKNAYMNPVEPGRLLKQISQDYLPPPAPSLPILTDNNVTEPPLPAVSPAPTTA</sequence>
<dbReference type="FunFam" id="3.20.20.190:FF:000011">
    <property type="entry name" value="Glycerophosphodiester phosphodiesterase GDPDL3"/>
    <property type="match status" value="1"/>
</dbReference>
<evidence type="ECO:0000256" key="7">
    <source>
        <dbReference type="SAM" id="MobiDB-lite"/>
    </source>
</evidence>
<keyword evidence="3" id="KW-0319">Glycerol metabolism</keyword>
<dbReference type="EC" id="3.1.4.46" evidence="1"/>
<dbReference type="PROSITE" id="PS51704">
    <property type="entry name" value="GP_PDE"/>
    <property type="match status" value="2"/>
</dbReference>
<dbReference type="Proteomes" id="UP000694853">
    <property type="component" value="Unplaced"/>
</dbReference>
<feature type="domain" description="GP-PDE" evidence="9">
    <location>
        <begin position="361"/>
        <end position="657"/>
    </location>
</feature>
<dbReference type="Gene3D" id="3.20.20.190">
    <property type="entry name" value="Phosphatidylinositol (PI) phosphodiesterase"/>
    <property type="match status" value="2"/>
</dbReference>
<evidence type="ECO:0000256" key="1">
    <source>
        <dbReference type="ARBA" id="ARBA00012247"/>
    </source>
</evidence>
<dbReference type="AlphaFoldDB" id="A0A8B8JKQ9"/>
<keyword evidence="2 8" id="KW-0732">Signal</keyword>
<dbReference type="GO" id="GO:0006629">
    <property type="term" value="P:lipid metabolic process"/>
    <property type="evidence" value="ECO:0007669"/>
    <property type="project" value="InterPro"/>
</dbReference>
<dbReference type="GO" id="GO:0006071">
    <property type="term" value="P:glycerol metabolic process"/>
    <property type="evidence" value="ECO:0007669"/>
    <property type="project" value="UniProtKB-KW"/>
</dbReference>
<feature type="signal peptide" evidence="8">
    <location>
        <begin position="1"/>
        <end position="28"/>
    </location>
</feature>
<dbReference type="CDD" id="cd08604">
    <property type="entry name" value="GDPD_SHV3_repeat_2"/>
    <property type="match status" value="1"/>
</dbReference>
<evidence type="ECO:0000256" key="4">
    <source>
        <dbReference type="ARBA" id="ARBA00022801"/>
    </source>
</evidence>
<feature type="domain" description="GP-PDE" evidence="9">
    <location>
        <begin position="45"/>
        <end position="345"/>
    </location>
</feature>
<dbReference type="CDD" id="cd08603">
    <property type="entry name" value="GDPD_SHV3_repeat_1"/>
    <property type="match status" value="1"/>
</dbReference>
<dbReference type="GO" id="GO:0008889">
    <property type="term" value="F:glycerophosphodiester phosphodiesterase activity"/>
    <property type="evidence" value="ECO:0007669"/>
    <property type="project" value="UniProtKB-EC"/>
</dbReference>